<keyword evidence="7" id="KW-1185">Reference proteome</keyword>
<proteinExistence type="predicted"/>
<feature type="domain" description="MULE transposase" evidence="5">
    <location>
        <begin position="194"/>
        <end position="285"/>
    </location>
</feature>
<dbReference type="InterPro" id="IPR007588">
    <property type="entry name" value="Znf_FLYWCH"/>
</dbReference>
<keyword evidence="3" id="KW-0862">Zinc</keyword>
<evidence type="ECO:0000259" key="4">
    <source>
        <dbReference type="Pfam" id="PF04500"/>
    </source>
</evidence>
<evidence type="ECO:0000313" key="7">
    <source>
        <dbReference type="Proteomes" id="UP001201812"/>
    </source>
</evidence>
<keyword evidence="2" id="KW-0863">Zinc-finger</keyword>
<gene>
    <name evidence="6" type="ORF">DdX_16608</name>
</gene>
<evidence type="ECO:0000256" key="3">
    <source>
        <dbReference type="ARBA" id="ARBA00022833"/>
    </source>
</evidence>
<dbReference type="Pfam" id="PF10551">
    <property type="entry name" value="MULE"/>
    <property type="match status" value="1"/>
</dbReference>
<accession>A0AAD4MQ52</accession>
<reference evidence="6" key="1">
    <citation type="submission" date="2022-01" db="EMBL/GenBank/DDBJ databases">
        <title>Genome Sequence Resource for Two Populations of Ditylenchus destructor, the Migratory Endoparasitic Phytonematode.</title>
        <authorList>
            <person name="Zhang H."/>
            <person name="Lin R."/>
            <person name="Xie B."/>
        </authorList>
    </citation>
    <scope>NUCLEOTIDE SEQUENCE</scope>
    <source>
        <strain evidence="6">BazhouSP</strain>
    </source>
</reference>
<evidence type="ECO:0000259" key="5">
    <source>
        <dbReference type="Pfam" id="PF10551"/>
    </source>
</evidence>
<dbReference type="Proteomes" id="UP001201812">
    <property type="component" value="Unassembled WGS sequence"/>
</dbReference>
<evidence type="ECO:0000256" key="1">
    <source>
        <dbReference type="ARBA" id="ARBA00022723"/>
    </source>
</evidence>
<evidence type="ECO:0000313" key="6">
    <source>
        <dbReference type="EMBL" id="KAI1700637.1"/>
    </source>
</evidence>
<dbReference type="GO" id="GO:0008270">
    <property type="term" value="F:zinc ion binding"/>
    <property type="evidence" value="ECO:0007669"/>
    <property type="project" value="UniProtKB-KW"/>
</dbReference>
<dbReference type="EMBL" id="JAKKPZ010000139">
    <property type="protein sequence ID" value="KAI1700637.1"/>
    <property type="molecule type" value="Genomic_DNA"/>
</dbReference>
<dbReference type="AlphaFoldDB" id="A0AAD4MQ52"/>
<feature type="domain" description="FLYWCH-type" evidence="4">
    <location>
        <begin position="20"/>
        <end position="65"/>
    </location>
</feature>
<dbReference type="InterPro" id="IPR018289">
    <property type="entry name" value="MULE_transposase_dom"/>
</dbReference>
<keyword evidence="1" id="KW-0479">Metal-binding</keyword>
<sequence length="331" mass="38006">MQNQRAIESERRKPLVEAQNGFLFRFDKASSDKSKWYWRCNFKGCKARAVSDVNSVNLFVTQPKHIDFASPNNLNRRERVIAAKDIAFRMPLAPASQVLSAVKMQMTDEQLRSFPSNEAMRKAVSRVRMPLAAGILDCPLSAVNWALAERYTKNRADEQFLIYDSRTQYPNEKIVFGFASKRTLAFLNKSDRIGMDGTFYCRPEGFAQLYSVHAFLNEHCIPVAYFLMQDQLTESYLHAFQQLFSLNPNYRPASIMADMELAPINAIKTVFPDVRVNYCLFHVSQAMFAKIKAYGLLPLYDNADVRTFLRCFPAMALSPPEEVENHYTLLE</sequence>
<organism evidence="6 7">
    <name type="scientific">Ditylenchus destructor</name>
    <dbReference type="NCBI Taxonomy" id="166010"/>
    <lineage>
        <taxon>Eukaryota</taxon>
        <taxon>Metazoa</taxon>
        <taxon>Ecdysozoa</taxon>
        <taxon>Nematoda</taxon>
        <taxon>Chromadorea</taxon>
        <taxon>Rhabditida</taxon>
        <taxon>Tylenchina</taxon>
        <taxon>Tylenchomorpha</taxon>
        <taxon>Sphaerularioidea</taxon>
        <taxon>Anguinidae</taxon>
        <taxon>Anguininae</taxon>
        <taxon>Ditylenchus</taxon>
    </lineage>
</organism>
<comment type="caution">
    <text evidence="6">The sequence shown here is derived from an EMBL/GenBank/DDBJ whole genome shotgun (WGS) entry which is preliminary data.</text>
</comment>
<dbReference type="Pfam" id="PF04500">
    <property type="entry name" value="FLYWCH"/>
    <property type="match status" value="1"/>
</dbReference>
<dbReference type="Gene3D" id="2.20.25.240">
    <property type="match status" value="1"/>
</dbReference>
<protein>
    <submittedName>
        <fullName evidence="6">MULE transposase domain-containing protein</fullName>
    </submittedName>
</protein>
<evidence type="ECO:0000256" key="2">
    <source>
        <dbReference type="ARBA" id="ARBA00022771"/>
    </source>
</evidence>
<name>A0AAD4MQ52_9BILA</name>